<evidence type="ECO:0000256" key="8">
    <source>
        <dbReference type="ARBA" id="ARBA00022932"/>
    </source>
</evidence>
<dbReference type="PANTHER" id="PTHR42648:SF11">
    <property type="entry name" value="TRANSPOSON TY4-P GAG-POL POLYPROTEIN"/>
    <property type="match status" value="1"/>
</dbReference>
<dbReference type="GeneID" id="36406721"/>
<dbReference type="Proteomes" id="UP000054928">
    <property type="component" value="Unassembled WGS sequence"/>
</dbReference>
<dbReference type="InterPro" id="IPR001584">
    <property type="entry name" value="Integrase_cat-core"/>
</dbReference>
<keyword evidence="9" id="KW-0233">DNA recombination</keyword>
<dbReference type="InterPro" id="IPR036397">
    <property type="entry name" value="RNaseH_sf"/>
</dbReference>
<dbReference type="AlphaFoldDB" id="A0A0P1AKE2"/>
<keyword evidence="5" id="KW-0460">Magnesium</keyword>
<evidence type="ECO:0000256" key="2">
    <source>
        <dbReference type="ARBA" id="ARBA00022723"/>
    </source>
</evidence>
<evidence type="ECO:0000313" key="13">
    <source>
        <dbReference type="Proteomes" id="UP000054928"/>
    </source>
</evidence>
<keyword evidence="3" id="KW-0255">Endonuclease</keyword>
<feature type="compositionally biased region" description="Basic and acidic residues" evidence="10">
    <location>
        <begin position="171"/>
        <end position="184"/>
    </location>
</feature>
<keyword evidence="8" id="KW-0239">DNA-directed DNA polymerase</keyword>
<dbReference type="RefSeq" id="XP_024577680.1">
    <property type="nucleotide sequence ID" value="XM_024727066.1"/>
</dbReference>
<dbReference type="GO" id="GO:0016787">
    <property type="term" value="F:hydrolase activity"/>
    <property type="evidence" value="ECO:0007669"/>
    <property type="project" value="UniProtKB-KW"/>
</dbReference>
<dbReference type="Gene3D" id="3.30.420.10">
    <property type="entry name" value="Ribonuclease H-like superfamily/Ribonuclease H"/>
    <property type="match status" value="1"/>
</dbReference>
<dbReference type="GO" id="GO:0015074">
    <property type="term" value="P:DNA integration"/>
    <property type="evidence" value="ECO:0007669"/>
    <property type="project" value="UniProtKB-KW"/>
</dbReference>
<dbReference type="GO" id="GO:0003964">
    <property type="term" value="F:RNA-directed DNA polymerase activity"/>
    <property type="evidence" value="ECO:0007669"/>
    <property type="project" value="UniProtKB-KW"/>
</dbReference>
<evidence type="ECO:0000256" key="1">
    <source>
        <dbReference type="ARBA" id="ARBA00022722"/>
    </source>
</evidence>
<dbReference type="GO" id="GO:0003887">
    <property type="term" value="F:DNA-directed DNA polymerase activity"/>
    <property type="evidence" value="ECO:0007669"/>
    <property type="project" value="UniProtKB-KW"/>
</dbReference>
<organism evidence="12 13">
    <name type="scientific">Plasmopara halstedii</name>
    <name type="common">Downy mildew of sunflower</name>
    <dbReference type="NCBI Taxonomy" id="4781"/>
    <lineage>
        <taxon>Eukaryota</taxon>
        <taxon>Sar</taxon>
        <taxon>Stramenopiles</taxon>
        <taxon>Oomycota</taxon>
        <taxon>Peronosporomycetes</taxon>
        <taxon>Peronosporales</taxon>
        <taxon>Peronosporaceae</taxon>
        <taxon>Plasmopara</taxon>
    </lineage>
</organism>
<reference evidence="13" key="1">
    <citation type="submission" date="2014-09" db="EMBL/GenBank/DDBJ databases">
        <authorList>
            <person name="Sharma Rahul"/>
            <person name="Thines Marco"/>
        </authorList>
    </citation>
    <scope>NUCLEOTIDE SEQUENCE [LARGE SCALE GENOMIC DNA]</scope>
</reference>
<dbReference type="EMBL" id="CCYD01000553">
    <property type="protein sequence ID" value="CEG41311.1"/>
    <property type="molecule type" value="Genomic_DNA"/>
</dbReference>
<accession>A0A0P1AKE2</accession>
<dbReference type="InterPro" id="IPR012337">
    <property type="entry name" value="RNaseH-like_sf"/>
</dbReference>
<keyword evidence="6" id="KW-0229">DNA integration</keyword>
<keyword evidence="8" id="KW-0548">Nucleotidyltransferase</keyword>
<evidence type="ECO:0000313" key="12">
    <source>
        <dbReference type="EMBL" id="CEG41311.1"/>
    </source>
</evidence>
<keyword evidence="1" id="KW-0540">Nuclease</keyword>
<evidence type="ECO:0000256" key="5">
    <source>
        <dbReference type="ARBA" id="ARBA00022842"/>
    </source>
</evidence>
<evidence type="ECO:0000256" key="10">
    <source>
        <dbReference type="SAM" id="MobiDB-lite"/>
    </source>
</evidence>
<feature type="region of interest" description="Disordered" evidence="10">
    <location>
        <begin position="155"/>
        <end position="184"/>
    </location>
</feature>
<protein>
    <submittedName>
        <fullName evidence="12">FOG: Transposon-encoded proteins with TYA, reverse transcriptase, integrase domains in various combinations</fullName>
    </submittedName>
</protein>
<evidence type="ECO:0000256" key="3">
    <source>
        <dbReference type="ARBA" id="ARBA00022759"/>
    </source>
</evidence>
<dbReference type="GO" id="GO:0003676">
    <property type="term" value="F:nucleic acid binding"/>
    <property type="evidence" value="ECO:0007669"/>
    <property type="project" value="InterPro"/>
</dbReference>
<proteinExistence type="predicted"/>
<keyword evidence="13" id="KW-1185">Reference proteome</keyword>
<name>A0A0P1AKE2_PLAHL</name>
<dbReference type="GO" id="GO:0006310">
    <property type="term" value="P:DNA recombination"/>
    <property type="evidence" value="ECO:0007669"/>
    <property type="project" value="UniProtKB-KW"/>
</dbReference>
<evidence type="ECO:0000256" key="9">
    <source>
        <dbReference type="ARBA" id="ARBA00023172"/>
    </source>
</evidence>
<keyword evidence="4" id="KW-0378">Hydrolase</keyword>
<evidence type="ECO:0000256" key="7">
    <source>
        <dbReference type="ARBA" id="ARBA00022918"/>
    </source>
</evidence>
<dbReference type="GO" id="GO:0004519">
    <property type="term" value="F:endonuclease activity"/>
    <property type="evidence" value="ECO:0007669"/>
    <property type="project" value="UniProtKB-KW"/>
</dbReference>
<dbReference type="GO" id="GO:0046872">
    <property type="term" value="F:metal ion binding"/>
    <property type="evidence" value="ECO:0007669"/>
    <property type="project" value="UniProtKB-KW"/>
</dbReference>
<evidence type="ECO:0000256" key="4">
    <source>
        <dbReference type="ARBA" id="ARBA00022801"/>
    </source>
</evidence>
<dbReference type="InterPro" id="IPR039537">
    <property type="entry name" value="Retrotran_Ty1/copia-like"/>
</dbReference>
<dbReference type="SUPFAM" id="SSF53098">
    <property type="entry name" value="Ribonuclease H-like"/>
    <property type="match status" value="1"/>
</dbReference>
<feature type="compositionally biased region" description="Acidic residues" evidence="10">
    <location>
        <begin position="160"/>
        <end position="170"/>
    </location>
</feature>
<keyword evidence="2" id="KW-0479">Metal-binding</keyword>
<sequence length="184" mass="21562">MDACSILQEFHNRTTRVEIEMPRRMHEFKMESGSMQMVSKGEESYVLTFVDDFSRFVVAHFLNSKSVVAVKLAEYKTFFEKRWGKQIKCIRFDNRTNIREQEDHIYVLSLDELEVNGIYDTTCSENKSVTHVFTELNEEATHFPAERRPVIDEPMNSVEESTEDIETGEVELERKNNLEHSKIG</sequence>
<feature type="domain" description="Integrase catalytic" evidence="11">
    <location>
        <begin position="18"/>
        <end position="184"/>
    </location>
</feature>
<evidence type="ECO:0000259" key="11">
    <source>
        <dbReference type="PROSITE" id="PS50994"/>
    </source>
</evidence>
<keyword evidence="7 12" id="KW-0695">RNA-directed DNA polymerase</keyword>
<keyword evidence="8" id="KW-0808">Transferase</keyword>
<evidence type="ECO:0000256" key="6">
    <source>
        <dbReference type="ARBA" id="ARBA00022908"/>
    </source>
</evidence>
<dbReference type="PANTHER" id="PTHR42648">
    <property type="entry name" value="TRANSPOSASE, PUTATIVE-RELATED"/>
    <property type="match status" value="1"/>
</dbReference>
<dbReference type="PROSITE" id="PS50994">
    <property type="entry name" value="INTEGRASE"/>
    <property type="match status" value="1"/>
</dbReference>